<keyword evidence="2" id="KW-1185">Reference proteome</keyword>
<comment type="caution">
    <text evidence="1">The sequence shown here is derived from an EMBL/GenBank/DDBJ whole genome shotgun (WGS) entry which is preliminary data.</text>
</comment>
<sequence length="826" mass="92745">MSRVPAGLWKKYIAVQIYGANTDVGKTVFSTLLGLRVKHGLKRRKYQIQYIKPVSTGPASDRDDDYVRRYTGQTVSTLFQFKDPVSPHIAARDSARDPKDIPNDSFLNHRLHQQLRNSAYAIHHKSDDWGFGIVETAGGVLSPGPSGTPQADIYRSLRLPAVLVGDHKLGGIASTISAAESLIMRGYDLDAVVCFDDKSKYQNGEYLTRYFNDKMGIPVYNIPWIPNNLDGKDEREEQALMKQYYEKVCKDREVHNIAARIVDRHRKRIENIDSMASRTHKTIWHPFTQHKHVEKAEDVLVFDSAYGDYFQVKRTSKSETSGELDDSLPMLYPAFDGSASWWTQGLGHGNPRLALEAAYAAGRYGHIMFAGATHEPALKLAEHLLEGLKNPRLTKVFYTDDGSTATEVGIKMGVRAACKHYGWDGSKEAIGVLGLKGSYHGDTIGAMDASEPCVFNEKVDWYRGRGYWFDYPTYKLKGGRWVVEPPAGMEEEFGPVQQFAEQDDIFDFDARGQSPRYEAYIEKTLDRLVKREGKKFGALVMEPVILGAGGMIFVDPLFQQSLARVVRRYNFATSSEAAPPAIEGGHAWTGLPVMFDEVFTGLYRLGRFSSASFLEVHPDISVHAKLLTGGLLPLSITAASDSIFQAFWGDEKSEALLHGHSYTAHPIGSHVANVSLDRMDNYYHGSKWYQFKRDWKEVQSQATSTRQDKRDKTWKITPNNLQTESRLWSFWGKEFVHSLSHHERVDHVNALGSTLAVSLKDKSGAGYTSSAAIGLRDSLLFDHSKVQIHSRILGNVIYLMASMTTTQSQLKTVEETFRQKLDAISE</sequence>
<accession>A0ACB6SBX8</accession>
<organism evidence="1 2">
    <name type="scientific">Macroventuria anomochaeta</name>
    <dbReference type="NCBI Taxonomy" id="301207"/>
    <lineage>
        <taxon>Eukaryota</taxon>
        <taxon>Fungi</taxon>
        <taxon>Dikarya</taxon>
        <taxon>Ascomycota</taxon>
        <taxon>Pezizomycotina</taxon>
        <taxon>Dothideomycetes</taxon>
        <taxon>Pleosporomycetidae</taxon>
        <taxon>Pleosporales</taxon>
        <taxon>Pleosporineae</taxon>
        <taxon>Didymellaceae</taxon>
        <taxon>Macroventuria</taxon>
    </lineage>
</organism>
<name>A0ACB6SBX8_9PLEO</name>
<dbReference type="EMBL" id="MU006705">
    <property type="protein sequence ID" value="KAF2631105.1"/>
    <property type="molecule type" value="Genomic_DNA"/>
</dbReference>
<protein>
    <submittedName>
        <fullName evidence="1">PLP-dependent transferase</fullName>
    </submittedName>
</protein>
<evidence type="ECO:0000313" key="2">
    <source>
        <dbReference type="Proteomes" id="UP000799754"/>
    </source>
</evidence>
<dbReference type="Proteomes" id="UP000799754">
    <property type="component" value="Unassembled WGS sequence"/>
</dbReference>
<gene>
    <name evidence="1" type="ORF">BU25DRAFT_488544</name>
</gene>
<reference evidence="1" key="1">
    <citation type="journal article" date="2020" name="Stud. Mycol.">
        <title>101 Dothideomycetes genomes: a test case for predicting lifestyles and emergence of pathogens.</title>
        <authorList>
            <person name="Haridas S."/>
            <person name="Albert R."/>
            <person name="Binder M."/>
            <person name="Bloem J."/>
            <person name="Labutti K."/>
            <person name="Salamov A."/>
            <person name="Andreopoulos B."/>
            <person name="Baker S."/>
            <person name="Barry K."/>
            <person name="Bills G."/>
            <person name="Bluhm B."/>
            <person name="Cannon C."/>
            <person name="Castanera R."/>
            <person name="Culley D."/>
            <person name="Daum C."/>
            <person name="Ezra D."/>
            <person name="Gonzalez J."/>
            <person name="Henrissat B."/>
            <person name="Kuo A."/>
            <person name="Liang C."/>
            <person name="Lipzen A."/>
            <person name="Lutzoni F."/>
            <person name="Magnuson J."/>
            <person name="Mondo S."/>
            <person name="Nolan M."/>
            <person name="Ohm R."/>
            <person name="Pangilinan J."/>
            <person name="Park H.-J."/>
            <person name="Ramirez L."/>
            <person name="Alfaro M."/>
            <person name="Sun H."/>
            <person name="Tritt A."/>
            <person name="Yoshinaga Y."/>
            <person name="Zwiers L.-H."/>
            <person name="Turgeon B."/>
            <person name="Goodwin S."/>
            <person name="Spatafora J."/>
            <person name="Crous P."/>
            <person name="Grigoriev I."/>
        </authorList>
    </citation>
    <scope>NUCLEOTIDE SEQUENCE</scope>
    <source>
        <strain evidence="1">CBS 525.71</strain>
    </source>
</reference>
<proteinExistence type="predicted"/>
<keyword evidence="1" id="KW-0808">Transferase</keyword>
<evidence type="ECO:0000313" key="1">
    <source>
        <dbReference type="EMBL" id="KAF2631105.1"/>
    </source>
</evidence>